<evidence type="ECO:0000313" key="2">
    <source>
        <dbReference type="EMBL" id="KAF6167297.1"/>
    </source>
</evidence>
<feature type="non-terminal residue" evidence="2">
    <location>
        <position position="1"/>
    </location>
</feature>
<dbReference type="InterPro" id="IPR013187">
    <property type="entry name" value="F-box-assoc_dom_typ3"/>
</dbReference>
<feature type="domain" description="F-box" evidence="1">
    <location>
        <begin position="138"/>
        <end position="183"/>
    </location>
</feature>
<accession>A0A7J7NJE9</accession>
<dbReference type="AlphaFoldDB" id="A0A7J7NJE9"/>
<dbReference type="PANTHER" id="PTHR31672:SF13">
    <property type="entry name" value="F-BOX PROTEIN CPR30-LIKE"/>
    <property type="match status" value="1"/>
</dbReference>
<proteinExistence type="predicted"/>
<dbReference type="PANTHER" id="PTHR31672">
    <property type="entry name" value="BNACNNG10540D PROTEIN"/>
    <property type="match status" value="1"/>
</dbReference>
<dbReference type="InterPro" id="IPR017451">
    <property type="entry name" value="F-box-assoc_interact_dom"/>
</dbReference>
<dbReference type="CDD" id="cd22157">
    <property type="entry name" value="F-box_AtFBW1-like"/>
    <property type="match status" value="1"/>
</dbReference>
<dbReference type="NCBIfam" id="TIGR01640">
    <property type="entry name" value="F_box_assoc_1"/>
    <property type="match status" value="1"/>
</dbReference>
<protein>
    <recommendedName>
        <fullName evidence="1">F-box domain-containing protein</fullName>
    </recommendedName>
</protein>
<name>A0A7J7NJE9_9MAGN</name>
<comment type="caution">
    <text evidence="2">The sequence shown here is derived from an EMBL/GenBank/DDBJ whole genome shotgun (WGS) entry which is preliminary data.</text>
</comment>
<dbReference type="OrthoDB" id="1894463at2759"/>
<dbReference type="InterPro" id="IPR036047">
    <property type="entry name" value="F-box-like_dom_sf"/>
</dbReference>
<reference evidence="2 3" key="1">
    <citation type="journal article" date="2020" name="IScience">
        <title>Genome Sequencing of the Endangered Kingdonia uniflora (Circaeasteraceae, Ranunculales) Reveals Potential Mechanisms of Evolutionary Specialization.</title>
        <authorList>
            <person name="Sun Y."/>
            <person name="Deng T."/>
            <person name="Zhang A."/>
            <person name="Moore M.J."/>
            <person name="Landis J.B."/>
            <person name="Lin N."/>
            <person name="Zhang H."/>
            <person name="Zhang X."/>
            <person name="Huang J."/>
            <person name="Zhang X."/>
            <person name="Sun H."/>
            <person name="Wang H."/>
        </authorList>
    </citation>
    <scope>NUCLEOTIDE SEQUENCE [LARGE SCALE GENOMIC DNA]</scope>
    <source>
        <strain evidence="2">TB1705</strain>
        <tissue evidence="2">Leaf</tissue>
    </source>
</reference>
<keyword evidence="3" id="KW-1185">Reference proteome</keyword>
<dbReference type="InterPro" id="IPR001810">
    <property type="entry name" value="F-box_dom"/>
</dbReference>
<dbReference type="Gene3D" id="1.20.1280.50">
    <property type="match status" value="1"/>
</dbReference>
<dbReference type="PROSITE" id="PS50181">
    <property type="entry name" value="FBOX"/>
    <property type="match status" value="1"/>
</dbReference>
<dbReference type="Pfam" id="PF08268">
    <property type="entry name" value="FBA_3"/>
    <property type="match status" value="1"/>
</dbReference>
<dbReference type="EMBL" id="JACGCM010000760">
    <property type="protein sequence ID" value="KAF6167297.1"/>
    <property type="molecule type" value="Genomic_DNA"/>
</dbReference>
<gene>
    <name evidence="2" type="ORF">GIB67_043158</name>
</gene>
<dbReference type="Pfam" id="PF00646">
    <property type="entry name" value="F-box"/>
    <property type="match status" value="1"/>
</dbReference>
<dbReference type="SMART" id="SM00256">
    <property type="entry name" value="FBOX"/>
    <property type="match status" value="1"/>
</dbReference>
<dbReference type="InterPro" id="IPR050796">
    <property type="entry name" value="SCF_F-box_component"/>
</dbReference>
<dbReference type="SUPFAM" id="SSF81383">
    <property type="entry name" value="F-box domain"/>
    <property type="match status" value="1"/>
</dbReference>
<evidence type="ECO:0000259" key="1">
    <source>
        <dbReference type="PROSITE" id="PS50181"/>
    </source>
</evidence>
<organism evidence="2 3">
    <name type="scientific">Kingdonia uniflora</name>
    <dbReference type="NCBI Taxonomy" id="39325"/>
    <lineage>
        <taxon>Eukaryota</taxon>
        <taxon>Viridiplantae</taxon>
        <taxon>Streptophyta</taxon>
        <taxon>Embryophyta</taxon>
        <taxon>Tracheophyta</taxon>
        <taxon>Spermatophyta</taxon>
        <taxon>Magnoliopsida</taxon>
        <taxon>Ranunculales</taxon>
        <taxon>Circaeasteraceae</taxon>
        <taxon>Kingdonia</taxon>
    </lineage>
</organism>
<sequence length="515" mass="58010">TFEGTLPPHAQLWTFEENEKLWGSDSLLVVSVPLYCMPFHVKKMLTSSYNHWVDKADYSAYNLLRRYVIRLPCLLKWYYYILIALTVKPESGMWSAHIACKMASASYGSALSQKPYTVSYIFPWDFGFTVPPQTLEGAMDLHELPADITTDILTRLPTKNVLQCRSVSKPWCSIVDDSRFAKMHLSHAIKSKTRTCSSFIVFASEDWTKTYFVEDSDELGLIISGTPKVNLMAELKAKLGGICHGLLLLINCDNSRTVYNPVTGIHVPLPDGGCIREGRCFYGLGFCVSTQEFKVLKYQRSTFKEAYSGVFESKAEVLTLDTNTWRMVGVAPYRLPSKVFYFNGSLLWLTKFNPGDYVPSLIRIASFNLDSENFEDVPNPEIIVDLNVAFIGMQYQLGELGGCLSISDGSSPDRFEVWVMQDYNVKKSWTKQYSLILNSPNVFCTCRIAGDIRTLKPLCFRKNGEILFKTTSGLVSYNAETGIITNIEVGGIRNGSRVVSTFPYMSSLILSKVEL</sequence>
<dbReference type="Proteomes" id="UP000541444">
    <property type="component" value="Unassembled WGS sequence"/>
</dbReference>
<evidence type="ECO:0000313" key="3">
    <source>
        <dbReference type="Proteomes" id="UP000541444"/>
    </source>
</evidence>